<comment type="caution">
    <text evidence="4">The sequence shown here is derived from an EMBL/GenBank/DDBJ whole genome shotgun (WGS) entry which is preliminary data.</text>
</comment>
<dbReference type="Gene3D" id="2.30.30.110">
    <property type="match status" value="1"/>
</dbReference>
<proteinExistence type="inferred from homology"/>
<evidence type="ECO:0000256" key="2">
    <source>
        <dbReference type="ARBA" id="ARBA00022649"/>
    </source>
</evidence>
<evidence type="ECO:0000313" key="4">
    <source>
        <dbReference type="EMBL" id="GLL06684.1"/>
    </source>
</evidence>
<dbReference type="InterPro" id="IPR003477">
    <property type="entry name" value="PemK-like"/>
</dbReference>
<dbReference type="InterPro" id="IPR011067">
    <property type="entry name" value="Plasmid_toxin/cell-grow_inhib"/>
</dbReference>
<dbReference type="RefSeq" id="WP_261959233.1">
    <property type="nucleotide sequence ID" value="NZ_BAAAXA010000001.1"/>
</dbReference>
<sequence>MATRLGLRPSRSTLTPRGPVPTAPPHSPVTTPPPPRGAARHVPGPPPRPHETEKLLEYSPNLDGDADPGEIVWTWVPYEEDATQGKDRPVLIIGRKSGDALGLMLSSQSDRDGQRNWFALGEGSWDREGRPSWVRLDRVLHINAEGIRREGSILPRDRFDTVAKELRANYGWS</sequence>
<feature type="compositionally biased region" description="Pro residues" evidence="3">
    <location>
        <begin position="18"/>
        <end position="36"/>
    </location>
</feature>
<feature type="region of interest" description="Disordered" evidence="3">
    <location>
        <begin position="1"/>
        <end position="53"/>
    </location>
</feature>
<reference evidence="4" key="2">
    <citation type="submission" date="2023-01" db="EMBL/GenBank/DDBJ databases">
        <authorList>
            <person name="Sun Q."/>
            <person name="Evtushenko L."/>
        </authorList>
    </citation>
    <scope>NUCLEOTIDE SEQUENCE</scope>
    <source>
        <strain evidence="4">VKM Ac-1321</strain>
    </source>
</reference>
<protein>
    <recommendedName>
        <fullName evidence="6">PemK-like, MazF-like toxin of type II toxin-antitoxin system</fullName>
    </recommendedName>
</protein>
<keyword evidence="2" id="KW-1277">Toxin-antitoxin system</keyword>
<dbReference type="SUPFAM" id="SSF50118">
    <property type="entry name" value="Cell growth inhibitor/plasmid maintenance toxic component"/>
    <property type="match status" value="1"/>
</dbReference>
<name>A0A9W6KWD9_9ACTN</name>
<evidence type="ECO:0008006" key="6">
    <source>
        <dbReference type="Google" id="ProtNLM"/>
    </source>
</evidence>
<accession>A0A9W6KWD9</accession>
<dbReference type="Proteomes" id="UP001143480">
    <property type="component" value="Unassembled WGS sequence"/>
</dbReference>
<evidence type="ECO:0000313" key="5">
    <source>
        <dbReference type="Proteomes" id="UP001143480"/>
    </source>
</evidence>
<evidence type="ECO:0000256" key="3">
    <source>
        <dbReference type="SAM" id="MobiDB-lite"/>
    </source>
</evidence>
<dbReference type="Pfam" id="PF02452">
    <property type="entry name" value="PemK_toxin"/>
    <property type="match status" value="1"/>
</dbReference>
<keyword evidence="5" id="KW-1185">Reference proteome</keyword>
<evidence type="ECO:0000256" key="1">
    <source>
        <dbReference type="ARBA" id="ARBA00007521"/>
    </source>
</evidence>
<comment type="similarity">
    <text evidence="1">Belongs to the PemK/MazF family.</text>
</comment>
<reference evidence="4" key="1">
    <citation type="journal article" date="2014" name="Int. J. Syst. Evol. Microbiol.">
        <title>Complete genome sequence of Corynebacterium casei LMG S-19264T (=DSM 44701T), isolated from a smear-ripened cheese.</title>
        <authorList>
            <consortium name="US DOE Joint Genome Institute (JGI-PGF)"/>
            <person name="Walter F."/>
            <person name="Albersmeier A."/>
            <person name="Kalinowski J."/>
            <person name="Ruckert C."/>
        </authorList>
    </citation>
    <scope>NUCLEOTIDE SEQUENCE</scope>
    <source>
        <strain evidence="4">VKM Ac-1321</strain>
    </source>
</reference>
<dbReference type="AlphaFoldDB" id="A0A9W6KWD9"/>
<gene>
    <name evidence="4" type="ORF">GCM10017581_084340</name>
</gene>
<organism evidence="4 5">
    <name type="scientific">Dactylosporangium matsuzakiense</name>
    <dbReference type="NCBI Taxonomy" id="53360"/>
    <lineage>
        <taxon>Bacteria</taxon>
        <taxon>Bacillati</taxon>
        <taxon>Actinomycetota</taxon>
        <taxon>Actinomycetes</taxon>
        <taxon>Micromonosporales</taxon>
        <taxon>Micromonosporaceae</taxon>
        <taxon>Dactylosporangium</taxon>
    </lineage>
</organism>
<dbReference type="EMBL" id="BSFP01000076">
    <property type="protein sequence ID" value="GLL06684.1"/>
    <property type="molecule type" value="Genomic_DNA"/>
</dbReference>
<dbReference type="GO" id="GO:0003677">
    <property type="term" value="F:DNA binding"/>
    <property type="evidence" value="ECO:0007669"/>
    <property type="project" value="InterPro"/>
</dbReference>